<keyword evidence="1 4" id="KW-0812">Transmembrane</keyword>
<dbReference type="EMBL" id="FRXO01000002">
    <property type="protein sequence ID" value="SHO63586.1"/>
    <property type="molecule type" value="Genomic_DNA"/>
</dbReference>
<gene>
    <name evidence="6" type="ORF">SAMN02745172_01452</name>
</gene>
<dbReference type="PROSITE" id="PS51503">
    <property type="entry name" value="HIG1"/>
    <property type="match status" value="1"/>
</dbReference>
<evidence type="ECO:0000313" key="7">
    <source>
        <dbReference type="Proteomes" id="UP000186406"/>
    </source>
</evidence>
<dbReference type="InterPro" id="IPR007667">
    <property type="entry name" value="Hypoxia_induced_domain"/>
</dbReference>
<sequence>MAGTFHALVPFAVAAVAIVLVLGLANMVRGGSPVLSQRLMRLRVILQLVAIVIILMTFLLARH</sequence>
<evidence type="ECO:0000256" key="4">
    <source>
        <dbReference type="SAM" id="Phobius"/>
    </source>
</evidence>
<accession>A0A1M7ZFY7</accession>
<feature type="transmembrane region" description="Helical" evidence="4">
    <location>
        <begin position="6"/>
        <end position="28"/>
    </location>
</feature>
<dbReference type="Gene3D" id="6.10.140.1320">
    <property type="match status" value="1"/>
</dbReference>
<keyword evidence="2 4" id="KW-1133">Transmembrane helix</keyword>
<feature type="domain" description="HIG1" evidence="5">
    <location>
        <begin position="1"/>
        <end position="63"/>
    </location>
</feature>
<dbReference type="AlphaFoldDB" id="A0A1M7ZFY7"/>
<protein>
    <submittedName>
        <fullName evidence="6">Hypoxia induced protein conserved region</fullName>
    </submittedName>
</protein>
<dbReference type="RefSeq" id="WP_073626945.1">
    <property type="nucleotide sequence ID" value="NZ_FRXO01000002.1"/>
</dbReference>
<reference evidence="6 7" key="1">
    <citation type="submission" date="2016-12" db="EMBL/GenBank/DDBJ databases">
        <authorList>
            <person name="Song W.-J."/>
            <person name="Kurnit D.M."/>
        </authorList>
    </citation>
    <scope>NUCLEOTIDE SEQUENCE [LARGE SCALE GENOMIC DNA]</scope>
    <source>
        <strain evidence="6 7">DSM 19599</strain>
    </source>
</reference>
<evidence type="ECO:0000256" key="3">
    <source>
        <dbReference type="ARBA" id="ARBA00023136"/>
    </source>
</evidence>
<name>A0A1M7ZFY7_9HYPH</name>
<dbReference type="STRING" id="1123029.SAMN02745172_01452"/>
<dbReference type="NCBIfam" id="NF033233">
    <property type="entry name" value="twin_helix"/>
    <property type="match status" value="1"/>
</dbReference>
<dbReference type="Pfam" id="PF04588">
    <property type="entry name" value="HIG_1_N"/>
    <property type="match status" value="1"/>
</dbReference>
<evidence type="ECO:0000256" key="1">
    <source>
        <dbReference type="ARBA" id="ARBA00022692"/>
    </source>
</evidence>
<feature type="transmembrane region" description="Helical" evidence="4">
    <location>
        <begin position="40"/>
        <end position="61"/>
    </location>
</feature>
<evidence type="ECO:0000259" key="5">
    <source>
        <dbReference type="PROSITE" id="PS51503"/>
    </source>
</evidence>
<organism evidence="6 7">
    <name type="scientific">Pseudoxanthobacter soli DSM 19599</name>
    <dbReference type="NCBI Taxonomy" id="1123029"/>
    <lineage>
        <taxon>Bacteria</taxon>
        <taxon>Pseudomonadati</taxon>
        <taxon>Pseudomonadota</taxon>
        <taxon>Alphaproteobacteria</taxon>
        <taxon>Hyphomicrobiales</taxon>
        <taxon>Segnochrobactraceae</taxon>
        <taxon>Pseudoxanthobacter</taxon>
    </lineage>
</organism>
<keyword evidence="7" id="KW-1185">Reference proteome</keyword>
<evidence type="ECO:0000256" key="2">
    <source>
        <dbReference type="ARBA" id="ARBA00022989"/>
    </source>
</evidence>
<proteinExistence type="predicted"/>
<evidence type="ECO:0000313" key="6">
    <source>
        <dbReference type="EMBL" id="SHO63586.1"/>
    </source>
</evidence>
<dbReference type="Proteomes" id="UP000186406">
    <property type="component" value="Unassembled WGS sequence"/>
</dbReference>
<keyword evidence="3 4" id="KW-0472">Membrane</keyword>